<feature type="non-terminal residue" evidence="4">
    <location>
        <position position="1"/>
    </location>
</feature>
<dbReference type="Proteomes" id="UP001202328">
    <property type="component" value="Unassembled WGS sequence"/>
</dbReference>
<organism evidence="4 5">
    <name type="scientific">Papaver atlanticum</name>
    <dbReference type="NCBI Taxonomy" id="357466"/>
    <lineage>
        <taxon>Eukaryota</taxon>
        <taxon>Viridiplantae</taxon>
        <taxon>Streptophyta</taxon>
        <taxon>Embryophyta</taxon>
        <taxon>Tracheophyta</taxon>
        <taxon>Spermatophyta</taxon>
        <taxon>Magnoliopsida</taxon>
        <taxon>Ranunculales</taxon>
        <taxon>Papaveraceae</taxon>
        <taxon>Papaveroideae</taxon>
        <taxon>Papaver</taxon>
    </lineage>
</organism>
<evidence type="ECO:0000259" key="3">
    <source>
        <dbReference type="Pfam" id="PF07985"/>
    </source>
</evidence>
<dbReference type="AlphaFoldDB" id="A0AAD4RX60"/>
<gene>
    <name evidence="4" type="ORF">MKW98_009030</name>
</gene>
<accession>A0AAD4RX60</accession>
<sequence length="318" mass="36794">RFLEYNSRFTTELNLPDFRLKDLVLQSVEDSSMAEESPQTLPATFPSVQMPAKSGEDWKVVVPRRGKQRRKRNNPKSETIEQAPWAPTDIETDPEKESKLMQKIQICMNTLENSKFYSTILNQILTPQILSYFTSVLASESKMQMVIYGIGSIDSYETPRLQLALAILIKRRFDWIGDIEVFDPVLSKAESSLLEALGCSVLSVNEQGRRQVLKPTMFFMPHCEAVLYDNLLQANWKAEFLNRIVLFGNSFEKYAESILEFKNLLSFDNSVNHVLTIQRFSAEVKIEIVSDEYFRPFHDSSWHFFNLDQDTDLELKVH</sequence>
<name>A0AAD4RX60_9MAGN</name>
<protein>
    <recommendedName>
        <fullName evidence="3">SRR1-like domain-containing protein</fullName>
    </recommendedName>
</protein>
<proteinExistence type="inferred from homology"/>
<comment type="caution">
    <text evidence="4">The sequence shown here is derived from an EMBL/GenBank/DDBJ whole genome shotgun (WGS) entry which is preliminary data.</text>
</comment>
<comment type="similarity">
    <text evidence="1">Belongs to the SRR1 family.</text>
</comment>
<dbReference type="GO" id="GO:0005634">
    <property type="term" value="C:nucleus"/>
    <property type="evidence" value="ECO:0007669"/>
    <property type="project" value="TreeGrafter"/>
</dbReference>
<evidence type="ECO:0000256" key="2">
    <source>
        <dbReference type="SAM" id="MobiDB-lite"/>
    </source>
</evidence>
<dbReference type="Pfam" id="PF07985">
    <property type="entry name" value="SRR1"/>
    <property type="match status" value="1"/>
</dbReference>
<dbReference type="InterPro" id="IPR012942">
    <property type="entry name" value="SRR1-like"/>
</dbReference>
<dbReference type="PANTHER" id="PTHR28626:SF3">
    <property type="entry name" value="SRR1-LIKE PROTEIN"/>
    <property type="match status" value="1"/>
</dbReference>
<evidence type="ECO:0000313" key="4">
    <source>
        <dbReference type="EMBL" id="KAI3838079.1"/>
    </source>
</evidence>
<dbReference type="PANTHER" id="PTHR28626">
    <property type="entry name" value="SRR1-LIKE PROTEIN"/>
    <property type="match status" value="1"/>
</dbReference>
<dbReference type="EMBL" id="JAJJMB010017528">
    <property type="protein sequence ID" value="KAI3838079.1"/>
    <property type="molecule type" value="Genomic_DNA"/>
</dbReference>
<evidence type="ECO:0000256" key="1">
    <source>
        <dbReference type="ARBA" id="ARBA00009856"/>
    </source>
</evidence>
<reference evidence="4" key="1">
    <citation type="submission" date="2022-04" db="EMBL/GenBank/DDBJ databases">
        <title>A functionally conserved STORR gene fusion in Papaver species that diverged 16.8 million years ago.</title>
        <authorList>
            <person name="Catania T."/>
        </authorList>
    </citation>
    <scope>NUCLEOTIDE SEQUENCE</scope>
    <source>
        <strain evidence="4">S-188037</strain>
    </source>
</reference>
<dbReference type="InterPro" id="IPR040044">
    <property type="entry name" value="SRR1L"/>
</dbReference>
<keyword evidence="5" id="KW-1185">Reference proteome</keyword>
<feature type="region of interest" description="Disordered" evidence="2">
    <location>
        <begin position="31"/>
        <end position="94"/>
    </location>
</feature>
<dbReference type="GO" id="GO:0005737">
    <property type="term" value="C:cytoplasm"/>
    <property type="evidence" value="ECO:0007669"/>
    <property type="project" value="TreeGrafter"/>
</dbReference>
<feature type="compositionally biased region" description="Basic residues" evidence="2">
    <location>
        <begin position="62"/>
        <end position="74"/>
    </location>
</feature>
<evidence type="ECO:0000313" key="5">
    <source>
        <dbReference type="Proteomes" id="UP001202328"/>
    </source>
</evidence>
<feature type="domain" description="SRR1-like" evidence="3">
    <location>
        <begin position="137"/>
        <end position="304"/>
    </location>
</feature>